<sequence>MAEPSSPFDDADDGPAAPPVKRWRRPWWRWNIVTLFVALFVYAWVRELAAFSPGATWMGVVTLFFCWGVVPMLFVGTPLTTFEPPPDYNATTVPVLDEPHNEFHQAARRRPGPRPGDYRAELMLIGLRRFSVVMMFAGVVGGAAALAMAIMQYSQLGLGRYGYGSFGPGVAVFFTFVGVLVTPLSVILAAGVLYTLTVIADRLRKEPSDH</sequence>
<accession>A0A5C5YS57</accession>
<keyword evidence="1" id="KW-0812">Transmembrane</keyword>
<proteinExistence type="predicted"/>
<dbReference type="AlphaFoldDB" id="A0A5C5YS57"/>
<name>A0A5C5YS57_9BACT</name>
<evidence type="ECO:0000313" key="3">
    <source>
        <dbReference type="Proteomes" id="UP000318478"/>
    </source>
</evidence>
<keyword evidence="3" id="KW-1185">Reference proteome</keyword>
<keyword evidence="1" id="KW-0472">Membrane</keyword>
<evidence type="ECO:0000256" key="1">
    <source>
        <dbReference type="SAM" id="Phobius"/>
    </source>
</evidence>
<gene>
    <name evidence="2" type="ORF">Pla123a_15550</name>
</gene>
<dbReference type="Proteomes" id="UP000318478">
    <property type="component" value="Unassembled WGS sequence"/>
</dbReference>
<feature type="transmembrane region" description="Helical" evidence="1">
    <location>
        <begin position="132"/>
        <end position="151"/>
    </location>
</feature>
<keyword evidence="1" id="KW-1133">Transmembrane helix</keyword>
<feature type="transmembrane region" description="Helical" evidence="1">
    <location>
        <begin position="171"/>
        <end position="196"/>
    </location>
</feature>
<dbReference type="EMBL" id="SJPO01000003">
    <property type="protein sequence ID" value="TWT77759.1"/>
    <property type="molecule type" value="Genomic_DNA"/>
</dbReference>
<protein>
    <submittedName>
        <fullName evidence="2">Uncharacterized protein</fullName>
    </submittedName>
</protein>
<comment type="caution">
    <text evidence="2">The sequence shown here is derived from an EMBL/GenBank/DDBJ whole genome shotgun (WGS) entry which is preliminary data.</text>
</comment>
<feature type="transmembrane region" description="Helical" evidence="1">
    <location>
        <begin position="57"/>
        <end position="75"/>
    </location>
</feature>
<organism evidence="2 3">
    <name type="scientific">Posidoniimonas polymericola</name>
    <dbReference type="NCBI Taxonomy" id="2528002"/>
    <lineage>
        <taxon>Bacteria</taxon>
        <taxon>Pseudomonadati</taxon>
        <taxon>Planctomycetota</taxon>
        <taxon>Planctomycetia</taxon>
        <taxon>Pirellulales</taxon>
        <taxon>Lacipirellulaceae</taxon>
        <taxon>Posidoniimonas</taxon>
    </lineage>
</organism>
<evidence type="ECO:0000313" key="2">
    <source>
        <dbReference type="EMBL" id="TWT77759.1"/>
    </source>
</evidence>
<reference evidence="2 3" key="1">
    <citation type="submission" date="2019-02" db="EMBL/GenBank/DDBJ databases">
        <title>Deep-cultivation of Planctomycetes and their phenomic and genomic characterization uncovers novel biology.</title>
        <authorList>
            <person name="Wiegand S."/>
            <person name="Jogler M."/>
            <person name="Boedeker C."/>
            <person name="Pinto D."/>
            <person name="Vollmers J."/>
            <person name="Rivas-Marin E."/>
            <person name="Kohn T."/>
            <person name="Peeters S.H."/>
            <person name="Heuer A."/>
            <person name="Rast P."/>
            <person name="Oberbeckmann S."/>
            <person name="Bunk B."/>
            <person name="Jeske O."/>
            <person name="Meyerdierks A."/>
            <person name="Storesund J.E."/>
            <person name="Kallscheuer N."/>
            <person name="Luecker S."/>
            <person name="Lage O.M."/>
            <person name="Pohl T."/>
            <person name="Merkel B.J."/>
            <person name="Hornburger P."/>
            <person name="Mueller R.-W."/>
            <person name="Bruemmer F."/>
            <person name="Labrenz M."/>
            <person name="Spormann A.M."/>
            <person name="Op Den Camp H."/>
            <person name="Overmann J."/>
            <person name="Amann R."/>
            <person name="Jetten M.S.M."/>
            <person name="Mascher T."/>
            <person name="Medema M.H."/>
            <person name="Devos D.P."/>
            <person name="Kaster A.-K."/>
            <person name="Ovreas L."/>
            <person name="Rohde M."/>
            <person name="Galperin M.Y."/>
            <person name="Jogler C."/>
        </authorList>
    </citation>
    <scope>NUCLEOTIDE SEQUENCE [LARGE SCALE GENOMIC DNA]</scope>
    <source>
        <strain evidence="2 3">Pla123a</strain>
    </source>
</reference>
<feature type="transmembrane region" description="Helical" evidence="1">
    <location>
        <begin position="27"/>
        <end position="45"/>
    </location>
</feature>
<dbReference type="RefSeq" id="WP_146585554.1">
    <property type="nucleotide sequence ID" value="NZ_SJPO01000003.1"/>
</dbReference>
<dbReference type="OrthoDB" id="292654at2"/>